<accession>A0A7J8TZ31</accession>
<dbReference type="Proteomes" id="UP000593573">
    <property type="component" value="Unassembled WGS sequence"/>
</dbReference>
<evidence type="ECO:0000259" key="2">
    <source>
        <dbReference type="Pfam" id="PF25335"/>
    </source>
</evidence>
<dbReference type="EMBL" id="JABFAB010000003">
    <property type="protein sequence ID" value="MBA0643452.1"/>
    <property type="molecule type" value="Genomic_DNA"/>
</dbReference>
<evidence type="ECO:0000313" key="3">
    <source>
        <dbReference type="EMBL" id="MBA0643452.1"/>
    </source>
</evidence>
<evidence type="ECO:0000259" key="1">
    <source>
        <dbReference type="Pfam" id="PF25334"/>
    </source>
</evidence>
<dbReference type="InterPro" id="IPR057458">
    <property type="entry name" value="GRDP_C2"/>
</dbReference>
<dbReference type="PANTHER" id="PTHR34365:SF7">
    <property type="entry name" value="GLYCINE-RICH DOMAIN-CONTAINING PROTEIN 1"/>
    <property type="match status" value="1"/>
</dbReference>
<dbReference type="Pfam" id="PF25335">
    <property type="entry name" value="GRDP_C"/>
    <property type="match status" value="1"/>
</dbReference>
<keyword evidence="4" id="KW-1185">Reference proteome</keyword>
<feature type="domain" description="GRDP C2" evidence="1">
    <location>
        <begin position="327"/>
        <end position="459"/>
    </location>
</feature>
<sequence length="894" mass="95841">MEMEKEQGLEWIEAQKIEISLDLAGAAKNQLEFLAAVDRNRWLYDGPTLHRAIYRYNAYWLPLLAKCYEEPILEGPLVVPLDCEWIWHCHRLNPVRYKSDCEELYGKILDNTNVVSSLRGACKRQTEEIWNRLYPNEAYDFDFTKALSENASETLSGLEKHTEYDLVSAVKRQSPFFYQVSRAHMNNNIFIEEAVARYKGFLHLIKRNRENSTKRFCVPTYDIDLIWHTHQLHPVSYCKDLNIVLGKILEHDDTDSDRTKGKKLDVGFSGTTKQWEDTFGKRYWKSGAMYRGNSPSPLAAIPCIPDILPKKIDATNEFPNIIKLPEMRVVEVLLEIVAVKNLPDEKKGNLFVLLSKTQPDVFCNTKQKLTILSESGKKQVLLFKCEPTGELHIELVSNSASTLPVTKTCKTLGTASLSIEEFLDPVSKLAVEKWLHLVPPSGNGSSKPIGLRVAASFTVPTAAPHVLHMVRSHPFSKGSCFQLPLTGTVPSGKSYTRVIDETQAEVIRLQMRESGKAKMKENSISSKQVIGITKHGETHTVAEFLGTHWNLMNSQWVLHNAEVGENGHLFDLKGNRTVKVFSGRKLDYEPKHCEKQKNEGDFMTAVEFSVEHPYGKAVALLNLKSRCLKAKEGWFVLPGLVSMFILSHILKKEGRFGFTVDGKSTKEIDGATRKVIVDNDQHASMETEVHSDVTLENAVIPEKDGSCNGDCGSEKGNTVSSGGCGGCGAGCGNVVKSGGCGSGCGSGCGGGCGSIVNSGGCGAGGCGAGCGNMVKSGGCGGGCGSGCGGGCGSIVNSGSCGSGCGGCGGGCGGCGSMVNSSGCGSGCGGCGSGGCGSMVNSSGCGLKEESSFCGGCGGCGGGCGNLINTCVGTGGVVKSNGCENPTYMEAAIKA</sequence>
<dbReference type="AlphaFoldDB" id="A0A7J8TZ31"/>
<reference evidence="3 4" key="1">
    <citation type="journal article" date="2019" name="Genome Biol. Evol.">
        <title>Insights into the evolution of the New World diploid cottons (Gossypium, subgenus Houzingenia) based on genome sequencing.</title>
        <authorList>
            <person name="Grover C.E."/>
            <person name="Arick M.A. 2nd"/>
            <person name="Thrash A."/>
            <person name="Conover J.L."/>
            <person name="Sanders W.S."/>
            <person name="Peterson D.G."/>
            <person name="Frelichowski J.E."/>
            <person name="Scheffler J.A."/>
            <person name="Scheffler B.E."/>
            <person name="Wendel J.F."/>
        </authorList>
    </citation>
    <scope>NUCLEOTIDE SEQUENCE [LARGE SCALE GENOMIC DNA]</scope>
    <source>
        <strain evidence="3">57</strain>
        <tissue evidence="3">Leaf</tissue>
    </source>
</reference>
<dbReference type="PANTHER" id="PTHR34365">
    <property type="entry name" value="ENOLASE (DUF1399)"/>
    <property type="match status" value="1"/>
</dbReference>
<feature type="domain" description="GRPD C-terminal" evidence="2">
    <location>
        <begin position="498"/>
        <end position="629"/>
    </location>
</feature>
<organism evidence="3 4">
    <name type="scientific">Gossypium klotzschianum</name>
    <dbReference type="NCBI Taxonomy" id="34286"/>
    <lineage>
        <taxon>Eukaryota</taxon>
        <taxon>Viridiplantae</taxon>
        <taxon>Streptophyta</taxon>
        <taxon>Embryophyta</taxon>
        <taxon>Tracheophyta</taxon>
        <taxon>Spermatophyta</taxon>
        <taxon>Magnoliopsida</taxon>
        <taxon>eudicotyledons</taxon>
        <taxon>Gunneridae</taxon>
        <taxon>Pentapetalae</taxon>
        <taxon>rosids</taxon>
        <taxon>malvids</taxon>
        <taxon>Malvales</taxon>
        <taxon>Malvaceae</taxon>
        <taxon>Malvoideae</taxon>
        <taxon>Gossypium</taxon>
    </lineage>
</organism>
<gene>
    <name evidence="3" type="ORF">Goklo_027745</name>
</gene>
<proteinExistence type="predicted"/>
<protein>
    <submittedName>
        <fullName evidence="3">Uncharacterized protein</fullName>
    </submittedName>
</protein>
<dbReference type="Pfam" id="PF25334">
    <property type="entry name" value="C2_GRDP"/>
    <property type="match status" value="1"/>
</dbReference>
<dbReference type="Pfam" id="PF07173">
    <property type="entry name" value="GRDP-like"/>
    <property type="match status" value="1"/>
</dbReference>
<comment type="caution">
    <text evidence="3">The sequence shown here is derived from an EMBL/GenBank/DDBJ whole genome shotgun (WGS) entry which is preliminary data.</text>
</comment>
<dbReference type="InterPro" id="IPR057518">
    <property type="entry name" value="GRDP_C"/>
</dbReference>
<dbReference type="InterPro" id="IPR009836">
    <property type="entry name" value="GRDP-like"/>
</dbReference>
<name>A0A7J8TZ31_9ROSI</name>
<dbReference type="OrthoDB" id="2684236at2759"/>
<evidence type="ECO:0000313" key="4">
    <source>
        <dbReference type="Proteomes" id="UP000593573"/>
    </source>
</evidence>